<keyword evidence="6 9" id="KW-0378">Hydrolase</keyword>
<evidence type="ECO:0000256" key="2">
    <source>
        <dbReference type="ARBA" id="ARBA00022475"/>
    </source>
</evidence>
<feature type="transmembrane region" description="Helical" evidence="9">
    <location>
        <begin position="147"/>
        <end position="168"/>
    </location>
</feature>
<name>A0ABR4W9X3_9GAMM</name>
<keyword evidence="4 9" id="KW-0812">Transmembrane</keyword>
<evidence type="ECO:0000256" key="6">
    <source>
        <dbReference type="ARBA" id="ARBA00022801"/>
    </source>
</evidence>
<evidence type="ECO:0000256" key="7">
    <source>
        <dbReference type="ARBA" id="ARBA00022989"/>
    </source>
</evidence>
<dbReference type="EC" id="3.4.23.36" evidence="9"/>
<protein>
    <recommendedName>
        <fullName evidence="9">Lipoprotein signal peptidase</fullName>
        <ecNumber evidence="9">3.4.23.36</ecNumber>
    </recommendedName>
    <alternativeName>
        <fullName evidence="9">Prolipoprotein signal peptidase</fullName>
    </alternativeName>
    <alternativeName>
        <fullName evidence="9">Signal peptidase II</fullName>
        <shortName evidence="9">SPase II</shortName>
    </alternativeName>
</protein>
<comment type="subcellular location">
    <subcellularLocation>
        <location evidence="9">Cell membrane</location>
        <topology evidence="9">Multi-pass membrane protein</topology>
    </subcellularLocation>
</comment>
<evidence type="ECO:0000256" key="1">
    <source>
        <dbReference type="ARBA" id="ARBA00006139"/>
    </source>
</evidence>
<dbReference type="InterPro" id="IPR001872">
    <property type="entry name" value="Peptidase_A8"/>
</dbReference>
<keyword evidence="13" id="KW-1185">Reference proteome</keyword>
<comment type="pathway">
    <text evidence="9">Protein modification; lipoprotein biosynthesis (signal peptide cleavage).</text>
</comment>
<evidence type="ECO:0000313" key="13">
    <source>
        <dbReference type="Proteomes" id="UP000029443"/>
    </source>
</evidence>
<evidence type="ECO:0000256" key="10">
    <source>
        <dbReference type="RuleBase" id="RU000594"/>
    </source>
</evidence>
<dbReference type="PANTHER" id="PTHR33695">
    <property type="entry name" value="LIPOPROTEIN SIGNAL PEPTIDASE"/>
    <property type="match status" value="1"/>
</dbReference>
<keyword evidence="3 9" id="KW-0645">Protease</keyword>
<reference evidence="12 13" key="1">
    <citation type="submission" date="2012-09" db="EMBL/GenBank/DDBJ databases">
        <title>Genome Sequence of alkane-degrading Bacterium Alcanivorax jadensis T9.</title>
        <authorList>
            <person name="Lai Q."/>
            <person name="Shao Z."/>
        </authorList>
    </citation>
    <scope>NUCLEOTIDE SEQUENCE [LARGE SCALE GENOMIC DNA]</scope>
    <source>
        <strain evidence="12 13">T9</strain>
    </source>
</reference>
<keyword evidence="2 9" id="KW-1003">Cell membrane</keyword>
<feature type="transmembrane region" description="Helical" evidence="9">
    <location>
        <begin position="20"/>
        <end position="41"/>
    </location>
</feature>
<dbReference type="RefSeq" id="WP_052043072.1">
    <property type="nucleotide sequence ID" value="NZ_ARXU01000015.1"/>
</dbReference>
<comment type="similarity">
    <text evidence="1 9 11">Belongs to the peptidase A8 family.</text>
</comment>
<dbReference type="PRINTS" id="PR00781">
    <property type="entry name" value="LIPOSIGPTASE"/>
</dbReference>
<evidence type="ECO:0000313" key="12">
    <source>
        <dbReference type="EMBL" id="KGD60030.1"/>
    </source>
</evidence>
<evidence type="ECO:0000256" key="3">
    <source>
        <dbReference type="ARBA" id="ARBA00022670"/>
    </source>
</evidence>
<proteinExistence type="inferred from homology"/>
<feature type="transmembrane region" description="Helical" evidence="9">
    <location>
        <begin position="110"/>
        <end position="127"/>
    </location>
</feature>
<comment type="caution">
    <text evidence="12">The sequence shown here is derived from an EMBL/GenBank/DDBJ whole genome shotgun (WGS) entry which is preliminary data.</text>
</comment>
<dbReference type="Pfam" id="PF01252">
    <property type="entry name" value="Peptidase_A8"/>
    <property type="match status" value="1"/>
</dbReference>
<sequence length="174" mass="19153">MPKTPDISSSESSKRLLPGQLIWLWLTGVVIALDQITKHMVVARFDLYERLEVMPFFNLTLAYNPGAAFSFLADAGGWQRWFFTAIALGASVLILVWLTRLTAAEKLQGVALALILGGALGNFYDRLVLGHVVDFLDFYWGNSHFPAFNIADSAITIGAGLILLDMLLGAKKHD</sequence>
<dbReference type="PROSITE" id="PS00855">
    <property type="entry name" value="SPASE_II"/>
    <property type="match status" value="1"/>
</dbReference>
<feature type="active site" evidence="9">
    <location>
        <position position="134"/>
    </location>
</feature>
<comment type="function">
    <text evidence="9 10">This protein specifically catalyzes the removal of signal peptides from prolipoproteins.</text>
</comment>
<keyword evidence="8 9" id="KW-0472">Membrane</keyword>
<evidence type="ECO:0000256" key="11">
    <source>
        <dbReference type="RuleBase" id="RU004181"/>
    </source>
</evidence>
<dbReference type="NCBIfam" id="TIGR00077">
    <property type="entry name" value="lspA"/>
    <property type="match status" value="1"/>
</dbReference>
<accession>A0ABR4W9X3</accession>
<dbReference type="PANTHER" id="PTHR33695:SF1">
    <property type="entry name" value="LIPOPROTEIN SIGNAL PEPTIDASE"/>
    <property type="match status" value="1"/>
</dbReference>
<dbReference type="HAMAP" id="MF_00161">
    <property type="entry name" value="LspA"/>
    <property type="match status" value="1"/>
</dbReference>
<comment type="catalytic activity">
    <reaction evidence="9 10">
        <text>Release of signal peptides from bacterial membrane prolipoproteins. Hydrolyzes -Xaa-Yaa-Zaa-|-(S,diacylglyceryl)Cys-, in which Xaa is hydrophobic (preferably Leu), and Yaa (Ala or Ser) and Zaa (Gly or Ala) have small, neutral side chains.</text>
        <dbReference type="EC" id="3.4.23.36"/>
    </reaction>
</comment>
<keyword evidence="5 9" id="KW-0064">Aspartyl protease</keyword>
<feature type="transmembrane region" description="Helical" evidence="9">
    <location>
        <begin position="78"/>
        <end position="98"/>
    </location>
</feature>
<organism evidence="12 13">
    <name type="scientific">Alcanivorax jadensis T9</name>
    <dbReference type="NCBI Taxonomy" id="1177181"/>
    <lineage>
        <taxon>Bacteria</taxon>
        <taxon>Pseudomonadati</taxon>
        <taxon>Pseudomonadota</taxon>
        <taxon>Gammaproteobacteria</taxon>
        <taxon>Oceanospirillales</taxon>
        <taxon>Alcanivoracaceae</taxon>
        <taxon>Alcanivorax</taxon>
    </lineage>
</organism>
<keyword evidence="7 9" id="KW-1133">Transmembrane helix</keyword>
<evidence type="ECO:0000256" key="9">
    <source>
        <dbReference type="HAMAP-Rule" id="MF_00161"/>
    </source>
</evidence>
<dbReference type="EMBL" id="ARXU01000015">
    <property type="protein sequence ID" value="KGD60030.1"/>
    <property type="molecule type" value="Genomic_DNA"/>
</dbReference>
<evidence type="ECO:0000256" key="4">
    <source>
        <dbReference type="ARBA" id="ARBA00022692"/>
    </source>
</evidence>
<gene>
    <name evidence="9" type="primary">lspA</name>
    <name evidence="12" type="ORF">T9A_02986</name>
</gene>
<dbReference type="Proteomes" id="UP000029443">
    <property type="component" value="Unassembled WGS sequence"/>
</dbReference>
<evidence type="ECO:0000256" key="5">
    <source>
        <dbReference type="ARBA" id="ARBA00022750"/>
    </source>
</evidence>
<evidence type="ECO:0000256" key="8">
    <source>
        <dbReference type="ARBA" id="ARBA00023136"/>
    </source>
</evidence>
<feature type="active site" evidence="9">
    <location>
        <position position="152"/>
    </location>
</feature>